<keyword evidence="2" id="KW-1185">Reference proteome</keyword>
<dbReference type="InterPro" id="IPR036412">
    <property type="entry name" value="HAD-like_sf"/>
</dbReference>
<dbReference type="Gene3D" id="1.10.150.240">
    <property type="entry name" value="Putative phosphatase, domain 2"/>
    <property type="match status" value="1"/>
</dbReference>
<name>A0ABV1F8G2_9FIRM</name>
<evidence type="ECO:0000313" key="2">
    <source>
        <dbReference type="Proteomes" id="UP001490816"/>
    </source>
</evidence>
<dbReference type="InterPro" id="IPR023214">
    <property type="entry name" value="HAD_sf"/>
</dbReference>
<dbReference type="RefSeq" id="WP_015524274.1">
    <property type="nucleotide sequence ID" value="NZ_JBBMEZ010000009.1"/>
</dbReference>
<gene>
    <name evidence="1" type="ORF">WMO39_04835</name>
</gene>
<evidence type="ECO:0000313" key="1">
    <source>
        <dbReference type="EMBL" id="MEQ2469659.1"/>
    </source>
</evidence>
<dbReference type="InterPro" id="IPR041492">
    <property type="entry name" value="HAD_2"/>
</dbReference>
<dbReference type="PANTHER" id="PTHR43434:SF1">
    <property type="entry name" value="PHOSPHOGLYCOLATE PHOSPHATASE"/>
    <property type="match status" value="1"/>
</dbReference>
<comment type="caution">
    <text evidence="1">The sequence shown here is derived from an EMBL/GenBank/DDBJ whole genome shotgun (WGS) entry which is preliminary data.</text>
</comment>
<organism evidence="1 2">
    <name type="scientific">Ruminococcoides intestinale</name>
    <dbReference type="NCBI Taxonomy" id="3133162"/>
    <lineage>
        <taxon>Bacteria</taxon>
        <taxon>Bacillati</taxon>
        <taxon>Bacillota</taxon>
        <taxon>Clostridia</taxon>
        <taxon>Eubacteriales</taxon>
        <taxon>Oscillospiraceae</taxon>
        <taxon>Ruminococcoides</taxon>
    </lineage>
</organism>
<dbReference type="Pfam" id="PF13419">
    <property type="entry name" value="HAD_2"/>
    <property type="match status" value="1"/>
</dbReference>
<dbReference type="EMBL" id="JBBMEZ010000009">
    <property type="protein sequence ID" value="MEQ2469659.1"/>
    <property type="molecule type" value="Genomic_DNA"/>
</dbReference>
<sequence>MKKLVVFGFDGTLADTAPGILYCFNTTAVAMGYEPVEHSALYGVIGAPLEYGFKTLFNMSDDEIEYAVKNYSKLYSQKGKEMFTVYDGIYDALRELKKSGFKLAIATQKHRMFTTDILETYEASDVFDAVCATDVGTNLTKSHLLLQACEQTGVSVEESILVGDSTIEAKGAEEIGMDFLAVLYGWGFKTKEETEEYKCVGTVSSPAEISQKVMAL</sequence>
<accession>A0ABV1F8G2</accession>
<reference evidence="1 2" key="1">
    <citation type="submission" date="2024-03" db="EMBL/GenBank/DDBJ databases">
        <title>Human intestinal bacterial collection.</title>
        <authorList>
            <person name="Pauvert C."/>
            <person name="Hitch T.C.A."/>
            <person name="Clavel T."/>
        </authorList>
    </citation>
    <scope>NUCLEOTIDE SEQUENCE [LARGE SCALE GENOMIC DNA]</scope>
    <source>
        <strain evidence="1 2">CLA-JM-H38</strain>
    </source>
</reference>
<proteinExistence type="predicted"/>
<dbReference type="SUPFAM" id="SSF56784">
    <property type="entry name" value="HAD-like"/>
    <property type="match status" value="1"/>
</dbReference>
<dbReference type="Gene3D" id="3.40.50.1000">
    <property type="entry name" value="HAD superfamily/HAD-like"/>
    <property type="match status" value="1"/>
</dbReference>
<dbReference type="PANTHER" id="PTHR43434">
    <property type="entry name" value="PHOSPHOGLYCOLATE PHOSPHATASE"/>
    <property type="match status" value="1"/>
</dbReference>
<dbReference type="Proteomes" id="UP001490816">
    <property type="component" value="Unassembled WGS sequence"/>
</dbReference>
<protein>
    <submittedName>
        <fullName evidence="1">HAD hydrolase-like protein</fullName>
    </submittedName>
</protein>
<dbReference type="InterPro" id="IPR050155">
    <property type="entry name" value="HAD-like_hydrolase_sf"/>
</dbReference>
<dbReference type="InterPro" id="IPR023198">
    <property type="entry name" value="PGP-like_dom2"/>
</dbReference>